<dbReference type="Pfam" id="PF01494">
    <property type="entry name" value="FAD_binding_3"/>
    <property type="match status" value="1"/>
</dbReference>
<dbReference type="RefSeq" id="XP_024670787.1">
    <property type="nucleotide sequence ID" value="XM_024817598.1"/>
</dbReference>
<comment type="cofactor">
    <cofactor evidence="1">
        <name>FAD</name>
        <dbReference type="ChEBI" id="CHEBI:57692"/>
    </cofactor>
</comment>
<dbReference type="AlphaFoldDB" id="A0A2I2F822"/>
<keyword evidence="4" id="KW-0560">Oxidoreductase</keyword>
<dbReference type="InterPro" id="IPR002938">
    <property type="entry name" value="FAD-bd"/>
</dbReference>
<dbReference type="STRING" id="41067.A0A2I2F822"/>
<keyword evidence="5 7" id="KW-0503">Monooxygenase</keyword>
<accession>A0A2I2F822</accession>
<evidence type="ECO:0000256" key="3">
    <source>
        <dbReference type="ARBA" id="ARBA00022827"/>
    </source>
</evidence>
<name>A0A2I2F822_ASPCN</name>
<sequence length="397" mass="43996">MDPVLIIGGGLVGLTLAQALKKKNIPFEVYERDASPTARDQGWAITLHWGLDTLRKTIPPEILSLIEAEQVDPDVAKNDNGNFLFLDLATGEAKFKVPPSHRWRVDRDGMRRALLVGLKERVHWGKRLVGVEESGSAVTVRFEDGTHASGKMVIGAEGSRSEVRRALCPGGYRNEPLEAVRFVGVAVDMTPEEIAPLRALDPLLFQGCHPLTGTFMWFSVLETPVRNGTLGTVAEKFRAQICLSWRARSVEDEVEGTSEGRLTGMKRRAEGFAPCFYDAVQGVPEGTPVTEVKLTDWGCLKWDNGGRMTLVGDAAHAMTMYRGEAGNHGLLDAYWLAEAIDKVYSGEDAKTALDAYEGEMRERTQRAVKLSRQACYDAHEWEHLNEHSPILQKRSLI</sequence>
<protein>
    <submittedName>
        <fullName evidence="7">Putative monooxygenase</fullName>
    </submittedName>
</protein>
<gene>
    <name evidence="7" type="ORF">BDW47DRAFT_132584</name>
</gene>
<dbReference type="GeneID" id="36524758"/>
<dbReference type="OrthoDB" id="47494at2759"/>
<proteinExistence type="predicted"/>
<keyword evidence="2" id="KW-0285">Flavoprotein</keyword>
<dbReference type="InterPro" id="IPR036188">
    <property type="entry name" value="FAD/NAD-bd_sf"/>
</dbReference>
<dbReference type="GO" id="GO:0071949">
    <property type="term" value="F:FAD binding"/>
    <property type="evidence" value="ECO:0007669"/>
    <property type="project" value="InterPro"/>
</dbReference>
<evidence type="ECO:0000313" key="7">
    <source>
        <dbReference type="EMBL" id="PLB36775.1"/>
    </source>
</evidence>
<keyword evidence="8" id="KW-1185">Reference proteome</keyword>
<dbReference type="PANTHER" id="PTHR47178:SF1">
    <property type="entry name" value="FAD-BINDING DOMAIN-CONTAINING PROTEIN-RELATED"/>
    <property type="match status" value="1"/>
</dbReference>
<dbReference type="GO" id="GO:0004497">
    <property type="term" value="F:monooxygenase activity"/>
    <property type="evidence" value="ECO:0007669"/>
    <property type="project" value="UniProtKB-KW"/>
</dbReference>
<keyword evidence="3" id="KW-0274">FAD</keyword>
<evidence type="ECO:0000256" key="1">
    <source>
        <dbReference type="ARBA" id="ARBA00001974"/>
    </source>
</evidence>
<reference evidence="7 8" key="1">
    <citation type="submission" date="2017-12" db="EMBL/GenBank/DDBJ databases">
        <authorList>
            <consortium name="DOE Joint Genome Institute"/>
            <person name="Haridas S."/>
            <person name="Kjaerbolling I."/>
            <person name="Vesth T.C."/>
            <person name="Frisvad J.C."/>
            <person name="Nybo J.L."/>
            <person name="Theobald S."/>
            <person name="Kuo A."/>
            <person name="Bowyer P."/>
            <person name="Matsuda Y."/>
            <person name="Mondo S."/>
            <person name="Lyhne E.K."/>
            <person name="Kogle M.E."/>
            <person name="Clum A."/>
            <person name="Lipzen A."/>
            <person name="Salamov A."/>
            <person name="Ngan C.Y."/>
            <person name="Daum C."/>
            <person name="Chiniquy J."/>
            <person name="Barry K."/>
            <person name="LaButti K."/>
            <person name="Simmons B.A."/>
            <person name="Magnuson J.K."/>
            <person name="Mortensen U.H."/>
            <person name="Larsen T.O."/>
            <person name="Grigoriev I.V."/>
            <person name="Baker S.E."/>
            <person name="Andersen M.R."/>
            <person name="Nordberg H.P."/>
            <person name="Cantor M.N."/>
            <person name="Hua S.X."/>
        </authorList>
    </citation>
    <scope>NUCLEOTIDE SEQUENCE [LARGE SCALE GENOMIC DNA]</scope>
    <source>
        <strain evidence="7 8">CBS 102.13</strain>
    </source>
</reference>
<dbReference type="SUPFAM" id="SSF51905">
    <property type="entry name" value="FAD/NAD(P)-binding domain"/>
    <property type="match status" value="1"/>
</dbReference>
<evidence type="ECO:0000259" key="6">
    <source>
        <dbReference type="Pfam" id="PF01494"/>
    </source>
</evidence>
<dbReference type="Gene3D" id="3.50.50.60">
    <property type="entry name" value="FAD/NAD(P)-binding domain"/>
    <property type="match status" value="1"/>
</dbReference>
<evidence type="ECO:0000313" key="8">
    <source>
        <dbReference type="Proteomes" id="UP000234585"/>
    </source>
</evidence>
<dbReference type="Proteomes" id="UP000234585">
    <property type="component" value="Unassembled WGS sequence"/>
</dbReference>
<evidence type="ECO:0000256" key="4">
    <source>
        <dbReference type="ARBA" id="ARBA00023002"/>
    </source>
</evidence>
<dbReference type="PANTHER" id="PTHR47178">
    <property type="entry name" value="MONOOXYGENASE, FAD-BINDING"/>
    <property type="match status" value="1"/>
</dbReference>
<evidence type="ECO:0000256" key="2">
    <source>
        <dbReference type="ARBA" id="ARBA00022630"/>
    </source>
</evidence>
<feature type="domain" description="FAD-binding" evidence="6">
    <location>
        <begin position="3"/>
        <end position="369"/>
    </location>
</feature>
<organism evidence="7 8">
    <name type="scientific">Aspergillus candidus</name>
    <dbReference type="NCBI Taxonomy" id="41067"/>
    <lineage>
        <taxon>Eukaryota</taxon>
        <taxon>Fungi</taxon>
        <taxon>Dikarya</taxon>
        <taxon>Ascomycota</taxon>
        <taxon>Pezizomycotina</taxon>
        <taxon>Eurotiomycetes</taxon>
        <taxon>Eurotiomycetidae</taxon>
        <taxon>Eurotiales</taxon>
        <taxon>Aspergillaceae</taxon>
        <taxon>Aspergillus</taxon>
        <taxon>Aspergillus subgen. Circumdati</taxon>
    </lineage>
</organism>
<dbReference type="EMBL" id="KZ559148">
    <property type="protein sequence ID" value="PLB36775.1"/>
    <property type="molecule type" value="Genomic_DNA"/>
</dbReference>
<evidence type="ECO:0000256" key="5">
    <source>
        <dbReference type="ARBA" id="ARBA00023033"/>
    </source>
</evidence>
<dbReference type="PRINTS" id="PR00420">
    <property type="entry name" value="RNGMNOXGNASE"/>
</dbReference>